<dbReference type="GO" id="GO:0005886">
    <property type="term" value="C:plasma membrane"/>
    <property type="evidence" value="ECO:0007669"/>
    <property type="project" value="TreeGrafter"/>
</dbReference>
<comment type="cofactor">
    <cofactor evidence="1">
        <name>FAD</name>
        <dbReference type="ChEBI" id="CHEBI:57692"/>
    </cofactor>
</comment>
<keyword evidence="7" id="KW-0274">FAD</keyword>
<dbReference type="GO" id="GO:0009055">
    <property type="term" value="F:electron transfer activity"/>
    <property type="evidence" value="ECO:0007669"/>
    <property type="project" value="TreeGrafter"/>
</dbReference>
<protein>
    <recommendedName>
        <fullName evidence="4">succinate dehydrogenase</fullName>
        <ecNumber evidence="4">1.3.5.1</ecNumber>
    </recommendedName>
</protein>
<comment type="similarity">
    <text evidence="3">Belongs to the FAD-dependent oxidoreductase 2 family. FRD/SDH subfamily.</text>
</comment>
<dbReference type="InterPro" id="IPR003952">
    <property type="entry name" value="FRD_SDH_FAD_BS"/>
</dbReference>
<evidence type="ECO:0000256" key="10">
    <source>
        <dbReference type="ARBA" id="ARBA00023136"/>
    </source>
</evidence>
<dbReference type="InterPro" id="IPR030664">
    <property type="entry name" value="SdhA/FrdA/AprA"/>
</dbReference>
<keyword evidence="9 14" id="KW-0560">Oxidoreductase</keyword>
<dbReference type="EMBL" id="CP006868">
    <property type="protein sequence ID" value="UXD21267.1"/>
    <property type="molecule type" value="Genomic_DNA"/>
</dbReference>
<dbReference type="Pfam" id="PF02910">
    <property type="entry name" value="Succ_DH_flav_C"/>
    <property type="match status" value="1"/>
</dbReference>
<keyword evidence="8" id="KW-0249">Electron transport</keyword>
<dbReference type="PRINTS" id="PR00368">
    <property type="entry name" value="FADPNR"/>
</dbReference>
<dbReference type="AlphaFoldDB" id="A0A977K937"/>
<evidence type="ECO:0000259" key="12">
    <source>
        <dbReference type="Pfam" id="PF00890"/>
    </source>
</evidence>
<sequence>MEVIGPYDVVVVGGGLAGLRAAIEVKRLGATVLVIAKSHPLRSHSSAAEGGIAAYIEGASDPRDSPLQHAYDTVKGSDWLADQDAVELMTRDAERAIIELEKWGCLFSRDQEGRIARRPFGGHTYPRTRFAADKTGMCLLHTVFERALAEGVEMLYEFYVTDLVSDKERVYGVYGFDLRSGVDYFIKSKAVVMATGGGGLMYKFSTNSYLNSGDGYAIAARAGAKLADMEFIQFHPTALYPTNILITEAARGEGGYLINKEGERFMKRYAPERMELAPRDVVARAIVNEIKEGRGFEGGYVLLDLTHLGEAKIMERLPLVREVAMKFAKVDPVKEPIPVRPAAHYTMGGIKTDLDGATNVKGLFAAGEAACVSVHGANRLGSNSLLETLVFGRRAGMAAAAYAKDRGYMEPPKEAVKEAEARLWAPTTLETGLKFGDLRKKVGEIMWEHVGIERNEEGLKKAVEELTNLYRLTKSLSASGGPGAYELMAAHETINMIMNALATAQAALWRTESRGAHYRIDYPKRDNENWLVHTIMTWKGGWELSKEPVTITRWPPEERKY</sequence>
<dbReference type="InterPro" id="IPR014006">
    <property type="entry name" value="Succ_Dhase_FrdA_Gneg"/>
</dbReference>
<evidence type="ECO:0000313" key="15">
    <source>
        <dbReference type="Proteomes" id="UP001063698"/>
    </source>
</evidence>
<dbReference type="GO" id="GO:0008177">
    <property type="term" value="F:succinate dehydrogenase (quinone) activity"/>
    <property type="evidence" value="ECO:0007669"/>
    <property type="project" value="UniProtKB-EC"/>
</dbReference>
<dbReference type="SUPFAM" id="SSF51905">
    <property type="entry name" value="FAD/NAD(P)-binding domain"/>
    <property type="match status" value="1"/>
</dbReference>
<evidence type="ECO:0000256" key="5">
    <source>
        <dbReference type="ARBA" id="ARBA00022448"/>
    </source>
</evidence>
<keyword evidence="6" id="KW-0285">Flavoprotein</keyword>
<evidence type="ECO:0000256" key="8">
    <source>
        <dbReference type="ARBA" id="ARBA00022982"/>
    </source>
</evidence>
<evidence type="ECO:0000259" key="13">
    <source>
        <dbReference type="Pfam" id="PF02910"/>
    </source>
</evidence>
<dbReference type="PRINTS" id="PR00411">
    <property type="entry name" value="PNDRDTASEI"/>
</dbReference>
<keyword evidence="5" id="KW-0813">Transport</keyword>
<dbReference type="GO" id="GO:0009061">
    <property type="term" value="P:anaerobic respiration"/>
    <property type="evidence" value="ECO:0007669"/>
    <property type="project" value="TreeGrafter"/>
</dbReference>
<evidence type="ECO:0000256" key="2">
    <source>
        <dbReference type="ARBA" id="ARBA00004170"/>
    </source>
</evidence>
<dbReference type="KEGG" id="ipc:IPA_01965"/>
<dbReference type="InterPro" id="IPR027477">
    <property type="entry name" value="Succ_DH/fumarate_Rdtase_cat_sf"/>
</dbReference>
<keyword evidence="15" id="KW-1185">Reference proteome</keyword>
<dbReference type="InterPro" id="IPR015939">
    <property type="entry name" value="Fum_Rdtase/Succ_DH_flav-like_C"/>
</dbReference>
<dbReference type="PANTHER" id="PTHR11632">
    <property type="entry name" value="SUCCINATE DEHYDROGENASE 2 FLAVOPROTEIN SUBUNIT"/>
    <property type="match status" value="1"/>
</dbReference>
<dbReference type="FunFam" id="3.90.700.10:FF:000003">
    <property type="entry name" value="Fumarate reductase flavoprotein subunit"/>
    <property type="match status" value="1"/>
</dbReference>
<dbReference type="InterPro" id="IPR037099">
    <property type="entry name" value="Fum_R/Succ_DH_flav-like_C_sf"/>
</dbReference>
<dbReference type="Gene3D" id="3.90.700.10">
    <property type="entry name" value="Succinate dehydrogenase/fumarate reductase flavoprotein, catalytic domain"/>
    <property type="match status" value="1"/>
</dbReference>
<feature type="active site" description="Proton acceptor" evidence="11">
    <location>
        <position position="279"/>
    </location>
</feature>
<dbReference type="Pfam" id="PF00890">
    <property type="entry name" value="FAD_binding_2"/>
    <property type="match status" value="1"/>
</dbReference>
<dbReference type="PANTHER" id="PTHR11632:SF51">
    <property type="entry name" value="SUCCINATE DEHYDROGENASE [UBIQUINONE] FLAVOPROTEIN SUBUNIT, MITOCHONDRIAL"/>
    <property type="match status" value="1"/>
</dbReference>
<name>A0A977K937_9CREN</name>
<dbReference type="Gene3D" id="4.10.80.40">
    <property type="entry name" value="succinate dehydrogenase protein domain"/>
    <property type="match status" value="1"/>
</dbReference>
<evidence type="ECO:0000256" key="9">
    <source>
        <dbReference type="ARBA" id="ARBA00023002"/>
    </source>
</evidence>
<dbReference type="PIRSF" id="PIRSF000171">
    <property type="entry name" value="SDHA_APRA_LASPO"/>
    <property type="match status" value="1"/>
</dbReference>
<dbReference type="GO" id="GO:0050660">
    <property type="term" value="F:flavin adenine dinucleotide binding"/>
    <property type="evidence" value="ECO:0007669"/>
    <property type="project" value="InterPro"/>
</dbReference>
<dbReference type="SUPFAM" id="SSF56425">
    <property type="entry name" value="Succinate dehydrogenase/fumarate reductase flavoprotein, catalytic domain"/>
    <property type="match status" value="1"/>
</dbReference>
<dbReference type="InterPro" id="IPR036188">
    <property type="entry name" value="FAD/NAD-bd_sf"/>
</dbReference>
<proteinExistence type="inferred from homology"/>
<dbReference type="SUPFAM" id="SSF46977">
    <property type="entry name" value="Succinate dehydrogenase/fumarate reductase flavoprotein C-terminal domain"/>
    <property type="match status" value="1"/>
</dbReference>
<feature type="domain" description="Fumarate reductase/succinate dehydrogenase flavoprotein-like C-terminal" evidence="13">
    <location>
        <begin position="439"/>
        <end position="561"/>
    </location>
</feature>
<reference evidence="14" key="1">
    <citation type="submission" date="2013-11" db="EMBL/GenBank/DDBJ databases">
        <title>Comparative genomics of Ignicoccus.</title>
        <authorList>
            <person name="Podar M."/>
        </authorList>
    </citation>
    <scope>NUCLEOTIDE SEQUENCE</scope>
    <source>
        <strain evidence="14">DSM 13166</strain>
    </source>
</reference>
<dbReference type="Proteomes" id="UP001063698">
    <property type="component" value="Chromosome"/>
</dbReference>
<dbReference type="InterPro" id="IPR003953">
    <property type="entry name" value="FAD-dep_OxRdtase_2_FAD-bd"/>
</dbReference>
<accession>A0A977K937</accession>
<evidence type="ECO:0000256" key="11">
    <source>
        <dbReference type="PIRSR" id="PIRSR000171-1"/>
    </source>
</evidence>
<evidence type="ECO:0000256" key="1">
    <source>
        <dbReference type="ARBA" id="ARBA00001974"/>
    </source>
</evidence>
<dbReference type="EC" id="1.3.5.1" evidence="4"/>
<evidence type="ECO:0000256" key="7">
    <source>
        <dbReference type="ARBA" id="ARBA00022827"/>
    </source>
</evidence>
<evidence type="ECO:0000256" key="3">
    <source>
        <dbReference type="ARBA" id="ARBA00008040"/>
    </source>
</evidence>
<keyword evidence="10" id="KW-0472">Membrane</keyword>
<dbReference type="NCBIfam" id="TIGR01812">
    <property type="entry name" value="sdhA_frdA_Gneg"/>
    <property type="match status" value="1"/>
</dbReference>
<evidence type="ECO:0000256" key="4">
    <source>
        <dbReference type="ARBA" id="ARBA00012792"/>
    </source>
</evidence>
<dbReference type="Gene3D" id="3.50.50.60">
    <property type="entry name" value="FAD/NAD(P)-binding domain"/>
    <property type="match status" value="1"/>
</dbReference>
<feature type="domain" description="FAD-dependent oxidoreductase 2 FAD-binding" evidence="12">
    <location>
        <begin position="8"/>
        <end position="385"/>
    </location>
</feature>
<gene>
    <name evidence="14" type="primary">sdhA</name>
    <name evidence="14" type="ORF">IPA_01965</name>
</gene>
<evidence type="ECO:0000313" key="14">
    <source>
        <dbReference type="EMBL" id="UXD21267.1"/>
    </source>
</evidence>
<dbReference type="Gene3D" id="1.20.58.100">
    <property type="entry name" value="Fumarate reductase/succinate dehydrogenase flavoprotein-like, C-terminal domain"/>
    <property type="match status" value="1"/>
</dbReference>
<organism evidence="14 15">
    <name type="scientific">Ignicoccus pacificus DSM 13166</name>
    <dbReference type="NCBI Taxonomy" id="940294"/>
    <lineage>
        <taxon>Archaea</taxon>
        <taxon>Thermoproteota</taxon>
        <taxon>Thermoprotei</taxon>
        <taxon>Desulfurococcales</taxon>
        <taxon>Desulfurococcaceae</taxon>
        <taxon>Ignicoccus</taxon>
    </lineage>
</organism>
<dbReference type="PROSITE" id="PS00504">
    <property type="entry name" value="FRD_SDH_FAD_BINDING"/>
    <property type="match status" value="1"/>
</dbReference>
<dbReference type="GO" id="GO:0022900">
    <property type="term" value="P:electron transport chain"/>
    <property type="evidence" value="ECO:0007669"/>
    <property type="project" value="InterPro"/>
</dbReference>
<comment type="subcellular location">
    <subcellularLocation>
        <location evidence="2">Membrane</location>
        <topology evidence="2">Peripheral membrane protein</topology>
    </subcellularLocation>
</comment>
<evidence type="ECO:0000256" key="6">
    <source>
        <dbReference type="ARBA" id="ARBA00022630"/>
    </source>
</evidence>